<organism evidence="1 2">
    <name type="scientific">Salinimicrobium gaetbulicola</name>
    <dbReference type="NCBI Taxonomy" id="999702"/>
    <lineage>
        <taxon>Bacteria</taxon>
        <taxon>Pseudomonadati</taxon>
        <taxon>Bacteroidota</taxon>
        <taxon>Flavobacteriia</taxon>
        <taxon>Flavobacteriales</taxon>
        <taxon>Flavobacteriaceae</taxon>
        <taxon>Salinimicrobium</taxon>
    </lineage>
</organism>
<name>A0ABW3IHJ5_9FLAO</name>
<accession>A0ABW3IHJ5</accession>
<keyword evidence="2" id="KW-1185">Reference proteome</keyword>
<dbReference type="EMBL" id="JBHTJP010000035">
    <property type="protein sequence ID" value="MFD0977587.1"/>
    <property type="molecule type" value="Genomic_DNA"/>
</dbReference>
<dbReference type="Gene3D" id="3.30.110.170">
    <property type="entry name" value="Protein of unknown function (DUF541), domain 1"/>
    <property type="match status" value="1"/>
</dbReference>
<dbReference type="Pfam" id="PF04402">
    <property type="entry name" value="SIMPL"/>
    <property type="match status" value="1"/>
</dbReference>
<proteinExistence type="predicted"/>
<reference evidence="2" key="1">
    <citation type="journal article" date="2019" name="Int. J. Syst. Evol. Microbiol.">
        <title>The Global Catalogue of Microorganisms (GCM) 10K type strain sequencing project: providing services to taxonomists for standard genome sequencing and annotation.</title>
        <authorList>
            <consortium name="The Broad Institute Genomics Platform"/>
            <consortium name="The Broad Institute Genome Sequencing Center for Infectious Disease"/>
            <person name="Wu L."/>
            <person name="Ma J."/>
        </authorList>
    </citation>
    <scope>NUCLEOTIDE SEQUENCE [LARGE SCALE GENOMIC DNA]</scope>
    <source>
        <strain evidence="2">CCUG 60898</strain>
    </source>
</reference>
<evidence type="ECO:0000313" key="2">
    <source>
        <dbReference type="Proteomes" id="UP001597100"/>
    </source>
</evidence>
<dbReference type="Proteomes" id="UP001597100">
    <property type="component" value="Unassembled WGS sequence"/>
</dbReference>
<evidence type="ECO:0000313" key="1">
    <source>
        <dbReference type="EMBL" id="MFD0977587.1"/>
    </source>
</evidence>
<protein>
    <submittedName>
        <fullName evidence="1">SIMPL domain-containing protein</fullName>
    </submittedName>
</protein>
<comment type="caution">
    <text evidence="1">The sequence shown here is derived from an EMBL/GenBank/DDBJ whole genome shotgun (WGS) entry which is preliminary data.</text>
</comment>
<sequence>MKKFYLLIGLIFCGNLTFGQTKNFIDQPYLETAAKVDTLIKPDIIYLDILIREKDERNRVSVEEMETKMIQKLRSLGIDTEEQLTLTDLASNFKKYFLKQKDIMKDKAYELKVFDSQTAGKVLVGLEEIGISNVNLDRTEYSKIEELKLELRSKAVKKAKEQADFLVAPLNQKITRAIHISDKSYESYNTFNGELQEVVVMGYSNKSKHEYEPPAIEFKPIKVASEVTVKFGID</sequence>
<gene>
    <name evidence="1" type="ORF">ACFQ1G_12355</name>
</gene>
<dbReference type="InterPro" id="IPR007497">
    <property type="entry name" value="SIMPL/DUF541"/>
</dbReference>
<dbReference type="RefSeq" id="WP_380739993.1">
    <property type="nucleotide sequence ID" value="NZ_JBHTJP010000035.1"/>
</dbReference>